<feature type="compositionally biased region" description="Low complexity" evidence="4">
    <location>
        <begin position="135"/>
        <end position="155"/>
    </location>
</feature>
<sequence>MNSTPTNPSIDLQRRIVQQPHPSHQPQPFPAVNPIQIPIQIQSSEALARLSLPGQFKAVRPNTGRSQDYYYRKWRKLKKIVKNTVFLNAAACDEVVRVEEKLAKVKEERRYLLRKLLQYQSLPDVTSPVVKTEPSSAVNKASKSPSSSVVVSEPSSTEVTVKVKPKKKLSAAAIEKKKAATTKEILESLQPKPKKSKSQNMKRTIPPIPLDSLGRPVFPMMMGDLTLHSIGEILSDKGNFHCTDSIYPVGYVSTRLYANMHNPDVKCMYTCKISDVSSRPVFDIAPDDSPEKIIRALTPDECIAQLIKIINKAKGTELAALSGNGLDFFGLSHPLVRNLIQSCPGAKKCPGYKWVKFEVNKNESLESIEHCTSDPVVHFDALKKILAQIGALKNPLLEQSSNLRSLLTSGPFSKPSTSTL</sequence>
<evidence type="ECO:0000256" key="4">
    <source>
        <dbReference type="SAM" id="MobiDB-lite"/>
    </source>
</evidence>
<feature type="region of interest" description="Disordered" evidence="4">
    <location>
        <begin position="127"/>
        <end position="155"/>
    </location>
</feature>
<dbReference type="PROSITE" id="PS51543">
    <property type="entry name" value="FYRC"/>
    <property type="match status" value="1"/>
</dbReference>
<dbReference type="EMBL" id="JAZGQO010000007">
    <property type="protein sequence ID" value="KAK6182499.1"/>
    <property type="molecule type" value="Genomic_DNA"/>
</dbReference>
<dbReference type="GO" id="GO:0005634">
    <property type="term" value="C:nucleus"/>
    <property type="evidence" value="ECO:0007669"/>
    <property type="project" value="UniProtKB-SubCell"/>
</dbReference>
<dbReference type="Pfam" id="PF05964">
    <property type="entry name" value="FYRN"/>
    <property type="match status" value="1"/>
</dbReference>
<dbReference type="Pfam" id="PF05965">
    <property type="entry name" value="FYRC"/>
    <property type="match status" value="1"/>
</dbReference>
<evidence type="ECO:0000313" key="6">
    <source>
        <dbReference type="Proteomes" id="UP001347796"/>
    </source>
</evidence>
<dbReference type="PROSITE" id="PS51542">
    <property type="entry name" value="FYRN"/>
    <property type="match status" value="1"/>
</dbReference>
<evidence type="ECO:0000256" key="3">
    <source>
        <dbReference type="SAM" id="Coils"/>
    </source>
</evidence>
<dbReference type="SMART" id="SM00542">
    <property type="entry name" value="FYRC"/>
    <property type="match status" value="1"/>
</dbReference>
<gene>
    <name evidence="5" type="ORF">SNE40_010177</name>
</gene>
<keyword evidence="3" id="KW-0175">Coiled coil</keyword>
<name>A0AAN8JUQ3_PATCE</name>
<evidence type="ECO:0008006" key="7">
    <source>
        <dbReference type="Google" id="ProtNLM"/>
    </source>
</evidence>
<evidence type="ECO:0000313" key="5">
    <source>
        <dbReference type="EMBL" id="KAK6182499.1"/>
    </source>
</evidence>
<comment type="caution">
    <text evidence="5">The sequence shown here is derived from an EMBL/GenBank/DDBJ whole genome shotgun (WGS) entry which is preliminary data.</text>
</comment>
<proteinExistence type="predicted"/>
<protein>
    <recommendedName>
        <fullName evidence="7">Transforming growth factor beta regulator 1</fullName>
    </recommendedName>
</protein>
<dbReference type="Gene3D" id="3.30.160.360">
    <property type="match status" value="1"/>
</dbReference>
<evidence type="ECO:0000256" key="2">
    <source>
        <dbReference type="ARBA" id="ARBA00023242"/>
    </source>
</evidence>
<dbReference type="PANTHER" id="PTHR22715">
    <property type="entry name" value="TRANSFORMING GROWTH FACTOR BETA REGULATED GENE 1"/>
    <property type="match status" value="1"/>
</dbReference>
<dbReference type="AlphaFoldDB" id="A0AAN8JUQ3"/>
<dbReference type="GO" id="GO:0051726">
    <property type="term" value="P:regulation of cell cycle"/>
    <property type="evidence" value="ECO:0007669"/>
    <property type="project" value="TreeGrafter"/>
</dbReference>
<keyword evidence="6" id="KW-1185">Reference proteome</keyword>
<evidence type="ECO:0000256" key="1">
    <source>
        <dbReference type="ARBA" id="ARBA00004123"/>
    </source>
</evidence>
<dbReference type="PANTHER" id="PTHR22715:SF0">
    <property type="entry name" value="TRANSFORMING GROWTH FACTOR BETA REGULATOR 1"/>
    <property type="match status" value="1"/>
</dbReference>
<dbReference type="InterPro" id="IPR003889">
    <property type="entry name" value="FYrich_C"/>
</dbReference>
<comment type="subcellular location">
    <subcellularLocation>
        <location evidence="1">Nucleus</location>
    </subcellularLocation>
</comment>
<accession>A0AAN8JUQ3</accession>
<feature type="coiled-coil region" evidence="3">
    <location>
        <begin position="88"/>
        <end position="115"/>
    </location>
</feature>
<dbReference type="InterPro" id="IPR040092">
    <property type="entry name" value="TBRG1"/>
</dbReference>
<reference evidence="5 6" key="1">
    <citation type="submission" date="2024-01" db="EMBL/GenBank/DDBJ databases">
        <title>The genome of the rayed Mediterranean limpet Patella caerulea (Linnaeus, 1758).</title>
        <authorList>
            <person name="Anh-Thu Weber A."/>
            <person name="Halstead-Nussloch G."/>
        </authorList>
    </citation>
    <scope>NUCLEOTIDE SEQUENCE [LARGE SCALE GENOMIC DNA]</scope>
    <source>
        <strain evidence="5">AATW-2023a</strain>
        <tissue evidence="5">Whole specimen</tissue>
    </source>
</reference>
<dbReference type="InterPro" id="IPR003888">
    <property type="entry name" value="FYrich_N"/>
</dbReference>
<organism evidence="5 6">
    <name type="scientific">Patella caerulea</name>
    <name type="common">Rayed Mediterranean limpet</name>
    <dbReference type="NCBI Taxonomy" id="87958"/>
    <lineage>
        <taxon>Eukaryota</taxon>
        <taxon>Metazoa</taxon>
        <taxon>Spiralia</taxon>
        <taxon>Lophotrochozoa</taxon>
        <taxon>Mollusca</taxon>
        <taxon>Gastropoda</taxon>
        <taxon>Patellogastropoda</taxon>
        <taxon>Patelloidea</taxon>
        <taxon>Patellidae</taxon>
        <taxon>Patella</taxon>
    </lineage>
</organism>
<dbReference type="Proteomes" id="UP001347796">
    <property type="component" value="Unassembled WGS sequence"/>
</dbReference>
<dbReference type="SMART" id="SM00541">
    <property type="entry name" value="FYRN"/>
    <property type="match status" value="1"/>
</dbReference>
<keyword evidence="2" id="KW-0539">Nucleus</keyword>